<dbReference type="SMART" id="SM00267">
    <property type="entry name" value="GGDEF"/>
    <property type="match status" value="1"/>
</dbReference>
<organism evidence="5 6">
    <name type="scientific">Parashewanella spongiae</name>
    <dbReference type="NCBI Taxonomy" id="342950"/>
    <lineage>
        <taxon>Bacteria</taxon>
        <taxon>Pseudomonadati</taxon>
        <taxon>Pseudomonadota</taxon>
        <taxon>Gammaproteobacteria</taxon>
        <taxon>Alteromonadales</taxon>
        <taxon>Shewanellaceae</taxon>
        <taxon>Parashewanella</taxon>
    </lineage>
</organism>
<dbReference type="SMART" id="SM00052">
    <property type="entry name" value="EAL"/>
    <property type="match status" value="1"/>
</dbReference>
<dbReference type="GO" id="GO:0071111">
    <property type="term" value="F:cyclic-guanylate-specific phosphodiesterase activity"/>
    <property type="evidence" value="ECO:0007669"/>
    <property type="project" value="InterPro"/>
</dbReference>
<comment type="caution">
    <text evidence="5">The sequence shown here is derived from an EMBL/GenBank/DDBJ whole genome shotgun (WGS) entry which is preliminary data.</text>
</comment>
<keyword evidence="2" id="KW-0472">Membrane</keyword>
<dbReference type="InterPro" id="IPR050706">
    <property type="entry name" value="Cyclic-di-GMP_PDE-like"/>
</dbReference>
<dbReference type="InterPro" id="IPR000160">
    <property type="entry name" value="GGDEF_dom"/>
</dbReference>
<gene>
    <name evidence="5" type="ORF">D5R81_10740</name>
</gene>
<evidence type="ECO:0000259" key="3">
    <source>
        <dbReference type="PROSITE" id="PS50883"/>
    </source>
</evidence>
<protein>
    <submittedName>
        <fullName evidence="5">GGDEF domain-containing protein</fullName>
    </submittedName>
</protein>
<dbReference type="InterPro" id="IPR001633">
    <property type="entry name" value="EAL_dom"/>
</dbReference>
<evidence type="ECO:0000256" key="2">
    <source>
        <dbReference type="SAM" id="Phobius"/>
    </source>
</evidence>
<dbReference type="InterPro" id="IPR035919">
    <property type="entry name" value="EAL_sf"/>
</dbReference>
<dbReference type="SUPFAM" id="SSF55073">
    <property type="entry name" value="Nucleotide cyclase"/>
    <property type="match status" value="1"/>
</dbReference>
<keyword evidence="1" id="KW-0175">Coiled coil</keyword>
<dbReference type="PROSITE" id="PS50887">
    <property type="entry name" value="GGDEF"/>
    <property type="match status" value="1"/>
</dbReference>
<evidence type="ECO:0000313" key="6">
    <source>
        <dbReference type="Proteomes" id="UP000273022"/>
    </source>
</evidence>
<dbReference type="InterPro" id="IPR043128">
    <property type="entry name" value="Rev_trsase/Diguanyl_cyclase"/>
</dbReference>
<sequence length="631" mass="71771">MFTSKIYQFFLLVLFSTVTVLALHYQKSKLDTVGSLAISQYQQSIKEIKTWEGTGKALYKELSTHNLIRFFQYIDPQNSDNNYTSGQILSKEKHLLSYFLPDNFGMTSSIKPGRLQVKLELGTERQKILNETKILLIALVVMYFTAAIVAYICFRDKKLLIKFLAEIINDIPNSKNLHHIRLPRNYQPIIESVNNCRNLIASKFDLIIQENEKLNRNVFVDDITKLKSRQKFSHYLTSIRDEVKPVFGCMIFLRASELSSINHERGRTSGDQYLIKIANILTEVTKKHPDSDHFRISSAEFAVVLPNLSFNDSKKLLESLKATLDEYQQTLKAQSAGHVGLIPYKSGSQPSSLVAMADTAISIAQTLGPNAYHATKELNSDEQIGDNRWKITIQNILKRRTLTFYQQPIQSCRNNTKSIFYQELLTRFSNREGKALPTAAVIAMAERHGLIIELDKMIIENVLKLVKHNPKLNSTYGINISAASALQPSFIAWMKDLFKQHPKLASKIILEIKETGMQTNVLAAANFVDQAHKIGARVSIESFGTGFTAFKFFKDIRPDFVKLDSSFTREIESDEENKFFVKMMVDIARRINVPVIATSIESQSEKQELEKLLVDGLQGFYISTPKKLMPS</sequence>
<dbReference type="OrthoDB" id="5894408at2"/>
<dbReference type="Gene3D" id="3.30.70.270">
    <property type="match status" value="1"/>
</dbReference>
<keyword evidence="6" id="KW-1185">Reference proteome</keyword>
<dbReference type="Pfam" id="PF00563">
    <property type="entry name" value="EAL"/>
    <property type="match status" value="1"/>
</dbReference>
<feature type="domain" description="GGDEF" evidence="4">
    <location>
        <begin position="246"/>
        <end position="377"/>
    </location>
</feature>
<dbReference type="EMBL" id="QYYH01000060">
    <property type="protein sequence ID" value="RJY14847.1"/>
    <property type="molecule type" value="Genomic_DNA"/>
</dbReference>
<proteinExistence type="predicted"/>
<feature type="transmembrane region" description="Helical" evidence="2">
    <location>
        <begin position="134"/>
        <end position="152"/>
    </location>
</feature>
<feature type="domain" description="EAL" evidence="3">
    <location>
        <begin position="386"/>
        <end position="631"/>
    </location>
</feature>
<name>A0A3A6TPS7_9GAMM</name>
<dbReference type="Gene3D" id="3.20.20.450">
    <property type="entry name" value="EAL domain"/>
    <property type="match status" value="1"/>
</dbReference>
<dbReference type="AlphaFoldDB" id="A0A3A6TPS7"/>
<reference evidence="5 6" key="1">
    <citation type="submission" date="2018-09" db="EMBL/GenBank/DDBJ databases">
        <title>Phylogeny of the Shewanellaceae, and recommendation for two new genera, Pseudoshewanella and Parashewanella.</title>
        <authorList>
            <person name="Wang G."/>
        </authorList>
    </citation>
    <scope>NUCLEOTIDE SEQUENCE [LARGE SCALE GENOMIC DNA]</scope>
    <source>
        <strain evidence="5 6">KCTC 22492</strain>
    </source>
</reference>
<dbReference type="Proteomes" id="UP000273022">
    <property type="component" value="Unassembled WGS sequence"/>
</dbReference>
<keyword evidence="2" id="KW-1133">Transmembrane helix</keyword>
<accession>A0A3A6TPS7</accession>
<evidence type="ECO:0000256" key="1">
    <source>
        <dbReference type="SAM" id="Coils"/>
    </source>
</evidence>
<dbReference type="PROSITE" id="PS50883">
    <property type="entry name" value="EAL"/>
    <property type="match status" value="1"/>
</dbReference>
<evidence type="ECO:0000313" key="5">
    <source>
        <dbReference type="EMBL" id="RJY14847.1"/>
    </source>
</evidence>
<feature type="coiled-coil region" evidence="1">
    <location>
        <begin position="310"/>
        <end position="337"/>
    </location>
</feature>
<keyword evidence="2" id="KW-0812">Transmembrane</keyword>
<evidence type="ECO:0000259" key="4">
    <source>
        <dbReference type="PROSITE" id="PS50887"/>
    </source>
</evidence>
<dbReference type="Pfam" id="PF00990">
    <property type="entry name" value="GGDEF"/>
    <property type="match status" value="1"/>
</dbReference>
<feature type="transmembrane region" description="Helical" evidence="2">
    <location>
        <begin position="6"/>
        <end position="25"/>
    </location>
</feature>
<dbReference type="SUPFAM" id="SSF141868">
    <property type="entry name" value="EAL domain-like"/>
    <property type="match status" value="1"/>
</dbReference>
<dbReference type="RefSeq" id="WP_121853641.1">
    <property type="nucleotide sequence ID" value="NZ_CP037952.1"/>
</dbReference>
<dbReference type="PANTHER" id="PTHR33121">
    <property type="entry name" value="CYCLIC DI-GMP PHOSPHODIESTERASE PDEF"/>
    <property type="match status" value="1"/>
</dbReference>
<dbReference type="CDD" id="cd01948">
    <property type="entry name" value="EAL"/>
    <property type="match status" value="1"/>
</dbReference>
<dbReference type="InterPro" id="IPR029787">
    <property type="entry name" value="Nucleotide_cyclase"/>
</dbReference>
<dbReference type="PANTHER" id="PTHR33121:SF79">
    <property type="entry name" value="CYCLIC DI-GMP PHOSPHODIESTERASE PDED-RELATED"/>
    <property type="match status" value="1"/>
</dbReference>